<comment type="caution">
    <text evidence="1">The sequence shown here is derived from an EMBL/GenBank/DDBJ whole genome shotgun (WGS) entry which is preliminary data.</text>
</comment>
<accession>A0ABN8LGJ5</accession>
<dbReference type="EMBL" id="CALNXI010000011">
    <property type="protein sequence ID" value="CAH3014595.1"/>
    <property type="molecule type" value="Genomic_DNA"/>
</dbReference>
<dbReference type="Proteomes" id="UP001159427">
    <property type="component" value="Unassembled WGS sequence"/>
</dbReference>
<reference evidence="1 2" key="1">
    <citation type="submission" date="2022-05" db="EMBL/GenBank/DDBJ databases">
        <authorList>
            <consortium name="Genoscope - CEA"/>
            <person name="William W."/>
        </authorList>
    </citation>
    <scope>NUCLEOTIDE SEQUENCE [LARGE SCALE GENOMIC DNA]</scope>
</reference>
<organism evidence="1 2">
    <name type="scientific">Porites evermanni</name>
    <dbReference type="NCBI Taxonomy" id="104178"/>
    <lineage>
        <taxon>Eukaryota</taxon>
        <taxon>Metazoa</taxon>
        <taxon>Cnidaria</taxon>
        <taxon>Anthozoa</taxon>
        <taxon>Hexacorallia</taxon>
        <taxon>Scleractinia</taxon>
        <taxon>Fungiina</taxon>
        <taxon>Poritidae</taxon>
        <taxon>Porites</taxon>
    </lineage>
</organism>
<protein>
    <submittedName>
        <fullName evidence="1">Uncharacterized protein</fullName>
    </submittedName>
</protein>
<name>A0ABN8LGJ5_9CNID</name>
<evidence type="ECO:0000313" key="1">
    <source>
        <dbReference type="EMBL" id="CAH3014595.1"/>
    </source>
</evidence>
<gene>
    <name evidence="1" type="ORF">PEVE_00001806</name>
</gene>
<evidence type="ECO:0000313" key="2">
    <source>
        <dbReference type="Proteomes" id="UP001159427"/>
    </source>
</evidence>
<keyword evidence="2" id="KW-1185">Reference proteome</keyword>
<proteinExistence type="predicted"/>
<sequence length="156" mass="17614">MALFKNLQSANVNLMGLWCEAEKAGPSHVWKKGYVNAGDLREWKKAGACHEGVDFLNTLKHRIEETAHASLDDGFQFSSARWHALDQSFEQALILHPRPLEVTAKVTANSVTVTQSLALVYYAPKGRQRYAFTPVQETIHDVQDNYWDEVGITLKE</sequence>
<feature type="non-terminal residue" evidence="1">
    <location>
        <position position="156"/>
    </location>
</feature>